<evidence type="ECO:0000313" key="3">
    <source>
        <dbReference type="Proteomes" id="UP000184292"/>
    </source>
</evidence>
<keyword evidence="1" id="KW-1133">Transmembrane helix</keyword>
<feature type="transmembrane region" description="Helical" evidence="1">
    <location>
        <begin position="84"/>
        <end position="103"/>
    </location>
</feature>
<dbReference type="RefSeq" id="WP_073333292.1">
    <property type="nucleotide sequence ID" value="NZ_FQYO01000006.1"/>
</dbReference>
<dbReference type="EMBL" id="FQYO01000006">
    <property type="protein sequence ID" value="SHJ19958.1"/>
    <property type="molecule type" value="Genomic_DNA"/>
</dbReference>
<keyword evidence="1" id="KW-0472">Membrane</keyword>
<keyword evidence="3" id="KW-1185">Reference proteome</keyword>
<feature type="transmembrane region" description="Helical" evidence="1">
    <location>
        <begin position="194"/>
        <end position="214"/>
    </location>
</feature>
<keyword evidence="1" id="KW-0812">Transmembrane</keyword>
<protein>
    <recommendedName>
        <fullName evidence="4">TVP38/TMEM64 family membrane protein</fullName>
    </recommendedName>
</protein>
<feature type="transmembrane region" description="Helical" evidence="1">
    <location>
        <begin position="159"/>
        <end position="182"/>
    </location>
</feature>
<organism evidence="2 3">
    <name type="scientific">Wenxinia saemankumensis</name>
    <dbReference type="NCBI Taxonomy" id="1447782"/>
    <lineage>
        <taxon>Bacteria</taxon>
        <taxon>Pseudomonadati</taxon>
        <taxon>Pseudomonadota</taxon>
        <taxon>Alphaproteobacteria</taxon>
        <taxon>Rhodobacterales</taxon>
        <taxon>Roseobacteraceae</taxon>
        <taxon>Wenxinia</taxon>
    </lineage>
</organism>
<gene>
    <name evidence="2" type="ORF">SAMN05444417_3159</name>
</gene>
<evidence type="ECO:0000313" key="2">
    <source>
        <dbReference type="EMBL" id="SHJ19958.1"/>
    </source>
</evidence>
<dbReference type="STRING" id="1447782.SAMN05444417_3159"/>
<dbReference type="Proteomes" id="UP000184292">
    <property type="component" value="Unassembled WGS sequence"/>
</dbReference>
<evidence type="ECO:0000256" key="1">
    <source>
        <dbReference type="SAM" id="Phobius"/>
    </source>
</evidence>
<dbReference type="OrthoDB" id="6369004at2"/>
<name>A0A1M6HCH0_9RHOB</name>
<accession>A0A1M6HCH0</accession>
<proteinExistence type="predicted"/>
<dbReference type="AlphaFoldDB" id="A0A1M6HCH0"/>
<sequence>MTRPLSFLPRPVRLALRLALVAALVWALLALSDRAMALVMRFETGEARMLSAAIFAAYALLLAIPFVPAVEIGISILVMRGADYAPFVWGATGAGLMIAWAAGRFVPLTFLVRLARDLRLVRIEALLMRLRDMNPPARAAALSAALPRPVAALLTDWRYLTLALLLNLPGTIVLGGGGGLMLLAGMSGLFRGPLVLATVLLATLPVPLAVWLLGTGVLA</sequence>
<reference evidence="2 3" key="1">
    <citation type="submission" date="2016-11" db="EMBL/GenBank/DDBJ databases">
        <authorList>
            <person name="Jaros S."/>
            <person name="Januszkiewicz K."/>
            <person name="Wedrychowicz H."/>
        </authorList>
    </citation>
    <scope>NUCLEOTIDE SEQUENCE [LARGE SCALE GENOMIC DNA]</scope>
    <source>
        <strain evidence="2 3">DSM 100565</strain>
    </source>
</reference>
<feature type="transmembrane region" description="Helical" evidence="1">
    <location>
        <begin position="53"/>
        <end position="77"/>
    </location>
</feature>
<evidence type="ECO:0008006" key="4">
    <source>
        <dbReference type="Google" id="ProtNLM"/>
    </source>
</evidence>